<dbReference type="KEGG" id="pox:MB84_17745"/>
<dbReference type="Gene3D" id="1.10.10.10">
    <property type="entry name" value="Winged helix-like DNA-binding domain superfamily/Winged helix DNA-binding domain"/>
    <property type="match status" value="1"/>
</dbReference>
<name>A0A0E3YCV5_9BURK</name>
<evidence type="ECO:0000256" key="3">
    <source>
        <dbReference type="ARBA" id="ARBA00023163"/>
    </source>
</evidence>
<dbReference type="InterPro" id="IPR036388">
    <property type="entry name" value="WH-like_DNA-bd_sf"/>
</dbReference>
<evidence type="ECO:0000259" key="5">
    <source>
        <dbReference type="PROSITE" id="PS51078"/>
    </source>
</evidence>
<evidence type="ECO:0000313" key="6">
    <source>
        <dbReference type="EMBL" id="AKC70922.1"/>
    </source>
</evidence>
<keyword evidence="1" id="KW-0805">Transcription regulation</keyword>
<dbReference type="InterPro" id="IPR005471">
    <property type="entry name" value="Tscrpt_reg_IclR_N"/>
</dbReference>
<dbReference type="Pfam" id="PF09339">
    <property type="entry name" value="HTH_IclR"/>
    <property type="match status" value="1"/>
</dbReference>
<dbReference type="PANTHER" id="PTHR30136">
    <property type="entry name" value="HELIX-TURN-HELIX TRANSCRIPTIONAL REGULATOR, ICLR FAMILY"/>
    <property type="match status" value="1"/>
</dbReference>
<dbReference type="InterPro" id="IPR014757">
    <property type="entry name" value="Tscrpt_reg_IclR_C"/>
</dbReference>
<evidence type="ECO:0000259" key="4">
    <source>
        <dbReference type="PROSITE" id="PS51077"/>
    </source>
</evidence>
<dbReference type="Pfam" id="PF01614">
    <property type="entry name" value="IclR_C"/>
    <property type="match status" value="1"/>
</dbReference>
<reference evidence="6" key="1">
    <citation type="submission" date="2016-06" db="EMBL/GenBank/DDBJ databases">
        <title>Pandoraea oxalativorans DSM 23570 Genome Sequencing.</title>
        <authorList>
            <person name="Ee R."/>
            <person name="Lim Y.-L."/>
            <person name="Yong D."/>
            <person name="Yin W.-F."/>
            <person name="Chan K.-G."/>
        </authorList>
    </citation>
    <scope>NUCLEOTIDE SEQUENCE</scope>
    <source>
        <strain evidence="6">DSM 23570</strain>
    </source>
</reference>
<feature type="domain" description="IclR-ED" evidence="5">
    <location>
        <begin position="63"/>
        <end position="249"/>
    </location>
</feature>
<dbReference type="PATRIC" id="fig|573737.6.peg.4498"/>
<dbReference type="HOGENOM" id="CLU_062618_6_1_4"/>
<dbReference type="SUPFAM" id="SSF46785">
    <property type="entry name" value="Winged helix' DNA-binding domain"/>
    <property type="match status" value="1"/>
</dbReference>
<dbReference type="InterPro" id="IPR011991">
    <property type="entry name" value="ArsR-like_HTH"/>
</dbReference>
<dbReference type="AlphaFoldDB" id="A0A0E3YCV5"/>
<evidence type="ECO:0000256" key="1">
    <source>
        <dbReference type="ARBA" id="ARBA00023015"/>
    </source>
</evidence>
<proteinExistence type="predicted"/>
<dbReference type="InterPro" id="IPR029016">
    <property type="entry name" value="GAF-like_dom_sf"/>
</dbReference>
<gene>
    <name evidence="6" type="ORF">MB84_17745</name>
</gene>
<sequence length="261" mass="27867">MSLKNGLRILDLLASEGEGAGLVAIAEALSLPRSTCHRVLTELVESGYVRQLVDHGRYILTMRMTSNGLEFLSLTGIADIAQPIIERLAAQTAGLVRLSLVDCDAIIWVGRADGQRTGFRYDPDMGHAAQLSCTSTGHAWLMTMTDEQAASLVLKQGFGQANEFGPNAPTTLKALLGFLHAARVRGYAMIDEVFAPRMAAVAVPVVSGSRCVGVISLAGPRVRLTAKKIHEFSVPMREAANELAQLSNMAGFPSRPPLGKG</sequence>
<dbReference type="SMART" id="SM00346">
    <property type="entry name" value="HTH_ICLR"/>
    <property type="match status" value="1"/>
</dbReference>
<dbReference type="PANTHER" id="PTHR30136:SF35">
    <property type="entry name" value="HTH-TYPE TRANSCRIPTIONAL REGULATOR RV1719"/>
    <property type="match status" value="1"/>
</dbReference>
<organism evidence="6 7">
    <name type="scientific">Pandoraea oxalativorans</name>
    <dbReference type="NCBI Taxonomy" id="573737"/>
    <lineage>
        <taxon>Bacteria</taxon>
        <taxon>Pseudomonadati</taxon>
        <taxon>Pseudomonadota</taxon>
        <taxon>Betaproteobacteria</taxon>
        <taxon>Burkholderiales</taxon>
        <taxon>Burkholderiaceae</taxon>
        <taxon>Pandoraea</taxon>
    </lineage>
</organism>
<keyword evidence="2" id="KW-0238">DNA-binding</keyword>
<dbReference type="GO" id="GO:0045892">
    <property type="term" value="P:negative regulation of DNA-templated transcription"/>
    <property type="evidence" value="ECO:0007669"/>
    <property type="project" value="TreeGrafter"/>
</dbReference>
<evidence type="ECO:0000313" key="7">
    <source>
        <dbReference type="Proteomes" id="UP000035050"/>
    </source>
</evidence>
<keyword evidence="3" id="KW-0804">Transcription</keyword>
<keyword evidence="7" id="KW-1185">Reference proteome</keyword>
<dbReference type="Gene3D" id="3.30.450.40">
    <property type="match status" value="1"/>
</dbReference>
<dbReference type="InterPro" id="IPR050707">
    <property type="entry name" value="HTH_MetabolicPath_Reg"/>
</dbReference>
<feature type="domain" description="HTH iclR-type" evidence="4">
    <location>
        <begin position="1"/>
        <end position="62"/>
    </location>
</feature>
<dbReference type="GO" id="GO:0003700">
    <property type="term" value="F:DNA-binding transcription factor activity"/>
    <property type="evidence" value="ECO:0007669"/>
    <property type="project" value="TreeGrafter"/>
</dbReference>
<protein>
    <submittedName>
        <fullName evidence="6">IclR family transcriptional regulator</fullName>
    </submittedName>
</protein>
<dbReference type="InterPro" id="IPR036390">
    <property type="entry name" value="WH_DNA-bd_sf"/>
</dbReference>
<dbReference type="EMBL" id="CP011253">
    <property type="protein sequence ID" value="AKC70922.1"/>
    <property type="molecule type" value="Genomic_DNA"/>
</dbReference>
<dbReference type="CDD" id="cd00090">
    <property type="entry name" value="HTH_ARSR"/>
    <property type="match status" value="1"/>
</dbReference>
<dbReference type="SUPFAM" id="SSF55781">
    <property type="entry name" value="GAF domain-like"/>
    <property type="match status" value="1"/>
</dbReference>
<dbReference type="PROSITE" id="PS51078">
    <property type="entry name" value="ICLR_ED"/>
    <property type="match status" value="1"/>
</dbReference>
<dbReference type="OrthoDB" id="9807558at2"/>
<dbReference type="Proteomes" id="UP000035050">
    <property type="component" value="Chromosome"/>
</dbReference>
<dbReference type="PROSITE" id="PS51077">
    <property type="entry name" value="HTH_ICLR"/>
    <property type="match status" value="1"/>
</dbReference>
<dbReference type="RefSeq" id="WP_046292098.1">
    <property type="nucleotide sequence ID" value="NZ_CP011253.3"/>
</dbReference>
<evidence type="ECO:0000256" key="2">
    <source>
        <dbReference type="ARBA" id="ARBA00023125"/>
    </source>
</evidence>
<dbReference type="GO" id="GO:0003677">
    <property type="term" value="F:DNA binding"/>
    <property type="evidence" value="ECO:0007669"/>
    <property type="project" value="UniProtKB-KW"/>
</dbReference>
<accession>A0A0E3YCV5</accession>